<dbReference type="RefSeq" id="WP_126198548.1">
    <property type="nucleotide sequence ID" value="NZ_CP085954.1"/>
</dbReference>
<proteinExistence type="predicted"/>
<gene>
    <name evidence="1" type="ORF">KFZ73_23570</name>
    <name evidence="2" type="ORF">NCTC10741_04626</name>
</gene>
<reference evidence="1 4" key="2">
    <citation type="submission" date="2021-04" db="EMBL/GenBank/DDBJ databases">
        <title>Whole genome sequence analysis of a thiophenic sulfur metabolizing bacteria.</title>
        <authorList>
            <person name="Akhtar N."/>
            <person name="Akram J."/>
            <person name="Aslam A."/>
        </authorList>
    </citation>
    <scope>NUCLEOTIDE SEQUENCE [LARGE SCALE GENOMIC DNA]</scope>
    <source>
        <strain evidence="1 4">3OW</strain>
    </source>
</reference>
<dbReference type="Proteomes" id="UP000676853">
    <property type="component" value="Unassembled WGS sequence"/>
</dbReference>
<reference evidence="2 3" key="1">
    <citation type="submission" date="2018-12" db="EMBL/GenBank/DDBJ databases">
        <authorList>
            <consortium name="Pathogen Informatics"/>
        </authorList>
    </citation>
    <scope>NUCLEOTIDE SEQUENCE [LARGE SCALE GENOMIC DNA]</scope>
    <source>
        <strain evidence="2 3">NCTC10741</strain>
    </source>
</reference>
<evidence type="ECO:0000313" key="4">
    <source>
        <dbReference type="Proteomes" id="UP000676853"/>
    </source>
</evidence>
<name>A0A3P8MF36_TSUPA</name>
<organism evidence="2 3">
    <name type="scientific">Tsukamurella paurometabola</name>
    <name type="common">Corynebacterium paurometabolum</name>
    <dbReference type="NCBI Taxonomy" id="2061"/>
    <lineage>
        <taxon>Bacteria</taxon>
        <taxon>Bacillati</taxon>
        <taxon>Actinomycetota</taxon>
        <taxon>Actinomycetes</taxon>
        <taxon>Mycobacteriales</taxon>
        <taxon>Tsukamurellaceae</taxon>
        <taxon>Tsukamurella</taxon>
    </lineage>
</organism>
<dbReference type="OrthoDB" id="4637650at2"/>
<evidence type="ECO:0000313" key="1">
    <source>
        <dbReference type="EMBL" id="MBS4104204.1"/>
    </source>
</evidence>
<evidence type="ECO:0000313" key="2">
    <source>
        <dbReference type="EMBL" id="VDR41453.1"/>
    </source>
</evidence>
<protein>
    <submittedName>
        <fullName evidence="2">Uncharacterized protein</fullName>
    </submittedName>
</protein>
<dbReference type="EMBL" id="LR131273">
    <property type="protein sequence ID" value="VDR41453.1"/>
    <property type="molecule type" value="Genomic_DNA"/>
</dbReference>
<keyword evidence="4" id="KW-1185">Reference proteome</keyword>
<accession>A0A3P8MF36</accession>
<sequence>MGLSRDIVRNELTTRVAGPEDRIAIPGLPLWEVSWTVRDHLGRERSWSAPHIAEGGARRMVANLLDHRVVGLEAEAVFIDRT</sequence>
<dbReference type="AlphaFoldDB" id="A0A3P8MF36"/>
<evidence type="ECO:0000313" key="3">
    <source>
        <dbReference type="Proteomes" id="UP000271626"/>
    </source>
</evidence>
<dbReference type="Proteomes" id="UP000271626">
    <property type="component" value="Chromosome"/>
</dbReference>
<dbReference type="EMBL" id="JAGXOE010000122">
    <property type="protein sequence ID" value="MBS4104204.1"/>
    <property type="molecule type" value="Genomic_DNA"/>
</dbReference>